<comment type="similarity">
    <text evidence="1">Belongs to the E3 ubiquitin-protein ligase UBR1-like family.</text>
</comment>
<dbReference type="EMBL" id="JANBPT010001839">
    <property type="protein sequence ID" value="KAJ1904885.1"/>
    <property type="molecule type" value="Genomic_DNA"/>
</dbReference>
<feature type="non-terminal residue" evidence="4">
    <location>
        <position position="1"/>
    </location>
</feature>
<dbReference type="GO" id="GO:0005737">
    <property type="term" value="C:cytoplasm"/>
    <property type="evidence" value="ECO:0007669"/>
    <property type="project" value="TreeGrafter"/>
</dbReference>
<organism evidence="4 5">
    <name type="scientific">Tieghemiomyces parasiticus</name>
    <dbReference type="NCBI Taxonomy" id="78921"/>
    <lineage>
        <taxon>Eukaryota</taxon>
        <taxon>Fungi</taxon>
        <taxon>Fungi incertae sedis</taxon>
        <taxon>Zoopagomycota</taxon>
        <taxon>Kickxellomycotina</taxon>
        <taxon>Dimargaritomycetes</taxon>
        <taxon>Dimargaritales</taxon>
        <taxon>Dimargaritaceae</taxon>
        <taxon>Tieghemiomyces</taxon>
    </lineage>
</organism>
<feature type="region of interest" description="Disordered" evidence="2">
    <location>
        <begin position="156"/>
        <end position="195"/>
    </location>
</feature>
<feature type="compositionally biased region" description="Acidic residues" evidence="2">
    <location>
        <begin position="1"/>
        <end position="24"/>
    </location>
</feature>
<name>A0A9W7ZQ83_9FUNG</name>
<comment type="caution">
    <text evidence="4">The sequence shown here is derived from an EMBL/GenBank/DDBJ whole genome shotgun (WGS) entry which is preliminary data.</text>
</comment>
<feature type="non-terminal residue" evidence="4">
    <location>
        <position position="1384"/>
    </location>
</feature>
<dbReference type="PANTHER" id="PTHR21497:SF24">
    <property type="entry name" value="E3 UBIQUITIN-PROTEIN LIGASE UBR1"/>
    <property type="match status" value="1"/>
</dbReference>
<dbReference type="GO" id="GO:0071596">
    <property type="term" value="P:ubiquitin-dependent protein catabolic process via the N-end rule pathway"/>
    <property type="evidence" value="ECO:0007669"/>
    <property type="project" value="UniProtKB-UniRule"/>
</dbReference>
<feature type="compositionally biased region" description="Basic and acidic residues" evidence="2">
    <location>
        <begin position="36"/>
        <end position="53"/>
    </location>
</feature>
<dbReference type="Proteomes" id="UP001150569">
    <property type="component" value="Unassembled WGS sequence"/>
</dbReference>
<feature type="region of interest" description="Disordered" evidence="2">
    <location>
        <begin position="1"/>
        <end position="54"/>
    </location>
</feature>
<keyword evidence="1" id="KW-0479">Metal-binding</keyword>
<dbReference type="Pfam" id="PF18995">
    <property type="entry name" value="PRT6_C"/>
    <property type="match status" value="1"/>
</dbReference>
<feature type="region of interest" description="Disordered" evidence="2">
    <location>
        <begin position="238"/>
        <end position="269"/>
    </location>
</feature>
<feature type="domain" description="E3 ubiquitin-protein ligase UBR-like C-terminal" evidence="3">
    <location>
        <begin position="1026"/>
        <end position="1367"/>
    </location>
</feature>
<keyword evidence="4" id="KW-0012">Acyltransferase</keyword>
<accession>A0A9W7ZQ83</accession>
<dbReference type="CDD" id="cd16482">
    <property type="entry name" value="RING-H2_UBR1-like"/>
    <property type="match status" value="1"/>
</dbReference>
<evidence type="ECO:0000259" key="3">
    <source>
        <dbReference type="Pfam" id="PF18995"/>
    </source>
</evidence>
<dbReference type="OrthoDB" id="26387at2759"/>
<comment type="pathway">
    <text evidence="1">Protein modification; protein ubiquitination.</text>
</comment>
<feature type="region of interest" description="Disordered" evidence="2">
    <location>
        <begin position="823"/>
        <end position="848"/>
    </location>
</feature>
<sequence>DRDYTDGEDDEDYAYDEVEDEEDDRYVGHASGLHSDLGDQRGGDEHTYEDADRQGLSLSVTSADMINALIETSRARPSSHRLPIAQLVDDDVDRVYSSQPYHSHHHHRRRRSGPVFTASHTLGAADPYAFAYPIPEYQCAPLLNPRRRRPRQYDLAPLVTPPAREAESKSTQAPLKRRGAASTRRRRVERAASPDRSRAYHRLVRIFALNGRRSLRAARNAATALQRVTQFRQCARFSPRRRRRPDPIDLLPQPLPPGVEHPHRVDREPPSGSCIVCQEGLDTSGVYGMVALLQRSKHLRKLPLGNRRHILDLLRSPESLDVDVPRPEALRVRGVETSFHSAPQNPPGFAIRGFPASHVVPGMVVSSCGHLMHLRCFDSFYATIEARRGSMPTRNHPENVVRREFMCPFCKALGNALVPALPFVPSLGALLPLRFSPARPSAVWPRPQTAVDDSDTPCHDEDDEEDPYPHHFAPSHSRDPALASRLRSRHADAQFKASTDAAFGPLLGALADLRVSLSSLRPPAALDKRTRAEPHKIDPRPATRPGVASYSRPTPLSVRPGPDRPPALDVLTNLTAWRDVSATSGPGLRDALTHLIYNLGPAFNSTQLLTWDHVLNAVDFGPHTPPLEDLRVVPPLQPPLPLSPALLGLTGAQDPGSVEHAKVVFSAYQAARRAHEARRRMQLRLEAIAPHVAYTDDVKVVYYRLADVLRLHFHSQGATMTGQYFDRLLTDIFYYTVSVTEATLRGTRACQRTGTVLDSVSETTTALLHLLSQLILHLHNLTRTSAPRQPWLKRPARQRAALWLTKLLQPYLLYDAAALRSAPEAEAGSGPNTRSQPTYRPHDDGFRPPDPNMYTYLGLGYQAMDGAFREPDPNDDGAVVAIPEGLLSATATATAHALETSPQVYAQPLLLEDPFQALVEFSAFAVPEYGLNVLPYLLLFYAAEVTRAVLGLVEAAIRPDKPAWVTWAGAAALSGDATVEHIQAAYRTFDVFRPDLPPNLRHPPESRSAESSVGLGRDSAQGSDAGDPETKATAADEDGTPLSDFAAWLMRKMACPTEAIAAFREQVPEAMLAKLVRSLTLPFLRKTVILLHTHFGMAFTDDYPHFVSPTTDEDHDVTPSTSADELWGQYAEFDRLVYLLNLPPLVELARLPSDGSPGVTSPRQHIYSFIADWCQHLRATVPLVNDQLEEFALDEVAGAGPRATVRYTGPAAKRSSEPLPRSGPPLRVHIPPIPLISPAIMELTTLPTCFDYLFNGSNHVVCPRCEQVPTDPALCMFCGEFVCAQTACCEEDFYGECNLHMMACHGPIGIFLLVKNNAALLLSNDNGTFIVTPYRDYHGEMDLGLKRGRPLFLDQKRFDELRRLWLTQQVPNAVARSLENAFDT</sequence>
<dbReference type="GO" id="GO:0000151">
    <property type="term" value="C:ubiquitin ligase complex"/>
    <property type="evidence" value="ECO:0007669"/>
    <property type="project" value="TreeGrafter"/>
</dbReference>
<feature type="compositionally biased region" description="Basic residues" evidence="2">
    <location>
        <begin position="175"/>
        <end position="188"/>
    </location>
</feature>
<feature type="region of interest" description="Disordered" evidence="2">
    <location>
        <begin position="525"/>
        <end position="565"/>
    </location>
</feature>
<keyword evidence="1" id="KW-0863">Zinc-finger</keyword>
<feature type="region of interest" description="Disordered" evidence="2">
    <location>
        <begin position="996"/>
        <end position="1039"/>
    </location>
</feature>
<evidence type="ECO:0000313" key="5">
    <source>
        <dbReference type="Proteomes" id="UP001150569"/>
    </source>
</evidence>
<evidence type="ECO:0000256" key="2">
    <source>
        <dbReference type="SAM" id="MobiDB-lite"/>
    </source>
</evidence>
<keyword evidence="1" id="KW-0833">Ubl conjugation pathway</keyword>
<feature type="compositionally biased region" description="Basic and acidic residues" evidence="2">
    <location>
        <begin position="526"/>
        <end position="541"/>
    </location>
</feature>
<gene>
    <name evidence="4" type="primary">UBR1_2</name>
    <name evidence="4" type="ORF">IWQ60_012378</name>
</gene>
<comment type="function">
    <text evidence="1">Ubiquitin ligase protein which is a component of the N-end rule pathway. Recognizes and binds to proteins bearing specific N-terminal residues that are destabilizing according to the N-end rule, leading to their ubiquitination and subsequent degradation.</text>
</comment>
<keyword evidence="5" id="KW-1185">Reference proteome</keyword>
<feature type="compositionally biased region" description="Acidic residues" evidence="2">
    <location>
        <begin position="452"/>
        <end position="466"/>
    </location>
</feature>
<dbReference type="GO" id="GO:0008270">
    <property type="term" value="F:zinc ion binding"/>
    <property type="evidence" value="ECO:0007669"/>
    <property type="project" value="UniProtKB-UniRule"/>
</dbReference>
<reference evidence="4" key="1">
    <citation type="submission" date="2022-07" db="EMBL/GenBank/DDBJ databases">
        <title>Phylogenomic reconstructions and comparative analyses of Kickxellomycotina fungi.</title>
        <authorList>
            <person name="Reynolds N.K."/>
            <person name="Stajich J.E."/>
            <person name="Barry K."/>
            <person name="Grigoriev I.V."/>
            <person name="Crous P."/>
            <person name="Smith M.E."/>
        </authorList>
    </citation>
    <scope>NUCLEOTIDE SEQUENCE</scope>
    <source>
        <strain evidence="4">RSA 861</strain>
    </source>
</reference>
<dbReference type="PANTHER" id="PTHR21497">
    <property type="entry name" value="UBIQUITIN LIGASE E3 ALPHA-RELATED"/>
    <property type="match status" value="1"/>
</dbReference>
<feature type="region of interest" description="Disordered" evidence="2">
    <location>
        <begin position="440"/>
        <end position="487"/>
    </location>
</feature>
<keyword evidence="1 4" id="KW-0808">Transferase</keyword>
<dbReference type="InterPro" id="IPR039164">
    <property type="entry name" value="UBR1-like"/>
</dbReference>
<feature type="compositionally biased region" description="Basic and acidic residues" evidence="2">
    <location>
        <begin position="260"/>
        <end position="269"/>
    </location>
</feature>
<protein>
    <recommendedName>
        <fullName evidence="1">E3 ubiquitin-protein ligase</fullName>
        <ecNumber evidence="1">2.3.2.27</ecNumber>
    </recommendedName>
</protein>
<dbReference type="GO" id="GO:0061630">
    <property type="term" value="F:ubiquitin protein ligase activity"/>
    <property type="evidence" value="ECO:0007669"/>
    <property type="project" value="UniProtKB-UniRule"/>
</dbReference>
<comment type="catalytic activity">
    <reaction evidence="1">
        <text>S-ubiquitinyl-[E2 ubiquitin-conjugating enzyme]-L-cysteine + [acceptor protein]-L-lysine = [E2 ubiquitin-conjugating enzyme]-L-cysteine + N(6)-ubiquitinyl-[acceptor protein]-L-lysine.</text>
        <dbReference type="EC" id="2.3.2.27"/>
    </reaction>
</comment>
<dbReference type="EC" id="2.3.2.27" evidence="1"/>
<dbReference type="InterPro" id="IPR044046">
    <property type="entry name" value="E3_ligase_UBR-like_C"/>
</dbReference>
<dbReference type="GO" id="GO:0016567">
    <property type="term" value="P:protein ubiquitination"/>
    <property type="evidence" value="ECO:0007669"/>
    <property type="project" value="UniProtKB-UniRule"/>
</dbReference>
<evidence type="ECO:0000313" key="4">
    <source>
        <dbReference type="EMBL" id="KAJ1904885.1"/>
    </source>
</evidence>
<evidence type="ECO:0000256" key="1">
    <source>
        <dbReference type="RuleBase" id="RU366018"/>
    </source>
</evidence>
<proteinExistence type="inferred from homology"/>
<keyword evidence="1" id="KW-0862">Zinc</keyword>